<gene>
    <name evidence="2" type="ORF">D4741_05710</name>
</gene>
<evidence type="ECO:0000313" key="2">
    <source>
        <dbReference type="EMBL" id="RJF37561.1"/>
    </source>
</evidence>
<proteinExistence type="predicted"/>
<dbReference type="AlphaFoldDB" id="A0A3A3ETY7"/>
<sequence>MRFVCCILLALLVVCPAFAKSPDQVKSAFLYQIAKFTKFNDQLDPPAITFCFYDLEKGPGAFLKDRNELQINKKPIHVKLVKKTQQISELSQVCDITYIDETLENDILPLWTDTISLDTLTIGESISFLENGGIASLVQEGNKIRLYINKQHVLQHNFKVQSRLLAMAKFYPN</sequence>
<dbReference type="EMBL" id="QYSE01000001">
    <property type="protein sequence ID" value="RJF37561.1"/>
    <property type="molecule type" value="Genomic_DNA"/>
</dbReference>
<evidence type="ECO:0000313" key="3">
    <source>
        <dbReference type="Proteomes" id="UP000265938"/>
    </source>
</evidence>
<organism evidence="2 3">
    <name type="scientific">Pseudoalteromonas gelatinilytica</name>
    <dbReference type="NCBI Taxonomy" id="1703256"/>
    <lineage>
        <taxon>Bacteria</taxon>
        <taxon>Pseudomonadati</taxon>
        <taxon>Pseudomonadota</taxon>
        <taxon>Gammaproteobacteria</taxon>
        <taxon>Alteromonadales</taxon>
        <taxon>Pseudoalteromonadaceae</taxon>
        <taxon>Pseudoalteromonas</taxon>
    </lineage>
</organism>
<reference evidence="2 3" key="1">
    <citation type="submission" date="2018-09" db="EMBL/GenBank/DDBJ databases">
        <title>Identification of marine bacteria producing industrial enzymes.</title>
        <authorList>
            <person name="Cheng T.H."/>
            <person name="Saidin J."/>
            <person name="Muhd D.D."/>
            <person name="Isa M.N.M."/>
            <person name="Bakar M.F.A."/>
            <person name="Ismail N."/>
        </authorList>
    </citation>
    <scope>NUCLEOTIDE SEQUENCE [LARGE SCALE GENOMIC DNA]</scope>
    <source>
        <strain evidence="2 3">MNAD 1.6</strain>
    </source>
</reference>
<dbReference type="Pfam" id="PF13689">
    <property type="entry name" value="DUF4154"/>
    <property type="match status" value="1"/>
</dbReference>
<accession>A0A3A3ETY7</accession>
<protein>
    <submittedName>
        <fullName evidence="2">YfiR family protein</fullName>
    </submittedName>
</protein>
<feature type="chain" id="PRO_5017412718" evidence="1">
    <location>
        <begin position="20"/>
        <end position="173"/>
    </location>
</feature>
<dbReference type="InterPro" id="IPR025293">
    <property type="entry name" value="YfiR/HmsC-like"/>
</dbReference>
<keyword evidence="1" id="KW-0732">Signal</keyword>
<comment type="caution">
    <text evidence="2">The sequence shown here is derived from an EMBL/GenBank/DDBJ whole genome shotgun (WGS) entry which is preliminary data.</text>
</comment>
<evidence type="ECO:0000256" key="1">
    <source>
        <dbReference type="SAM" id="SignalP"/>
    </source>
</evidence>
<dbReference type="Proteomes" id="UP000265938">
    <property type="component" value="Unassembled WGS sequence"/>
</dbReference>
<name>A0A3A3ETY7_9GAMM</name>
<dbReference type="RefSeq" id="WP_119852302.1">
    <property type="nucleotide sequence ID" value="NZ_QYSE01000001.1"/>
</dbReference>
<feature type="signal peptide" evidence="1">
    <location>
        <begin position="1"/>
        <end position="19"/>
    </location>
</feature>